<evidence type="ECO:0000313" key="2">
    <source>
        <dbReference type="EMBL" id="CAF1524143.1"/>
    </source>
</evidence>
<evidence type="ECO:0000313" key="3">
    <source>
        <dbReference type="Proteomes" id="UP000663828"/>
    </source>
</evidence>
<name>A0A815V725_ADIRI</name>
<evidence type="ECO:0000256" key="1">
    <source>
        <dbReference type="SAM" id="SignalP"/>
    </source>
</evidence>
<proteinExistence type="predicted"/>
<feature type="signal peptide" evidence="1">
    <location>
        <begin position="1"/>
        <end position="21"/>
    </location>
</feature>
<reference evidence="2" key="1">
    <citation type="submission" date="2021-02" db="EMBL/GenBank/DDBJ databases">
        <authorList>
            <person name="Nowell W R."/>
        </authorList>
    </citation>
    <scope>NUCLEOTIDE SEQUENCE</scope>
</reference>
<keyword evidence="3" id="KW-1185">Reference proteome</keyword>
<keyword evidence="1" id="KW-0732">Signal</keyword>
<accession>A0A815V725</accession>
<feature type="chain" id="PRO_5033009485" evidence="1">
    <location>
        <begin position="22"/>
        <end position="509"/>
    </location>
</feature>
<dbReference type="AlphaFoldDB" id="A0A815V725"/>
<gene>
    <name evidence="2" type="ORF">XAT740_LOCUS40993</name>
</gene>
<sequence>MRNKITLKILTTILYVVSIHATSRTFANHNYEEKTQNKSMDKVLTSYTYDFDPKIVIQQNVNQKGLVIMEGKLMKPFTNDHIKLTIKYQDAQGIWMAGWCKTLYSYNQYNENVRAAFELTASALNSYNVKIELSSDTYLSNFKSVVWNKMISHYKLGDYTTTNCDLDENEYTILLTPKKDGTLNTDVNGKVIGVKDRVTTDHSWNKLNNGFSIDNKKNDVVFSLTNPATLLTDANGVKSIKMVNQEGGTGILGSTPEFIYNVGPGHPIPYLYSYADPVYMFAGKFSVNGFFIKFSQWPGEPNGPGYHNFKNPNKLQSRYFNLYNSISEKLSDFINDQEPVVFVSSMVTGFRVYKSNGTYINLTGYSNYGPLYFGYTNTRGTRRGPGSESFIVSSTSEMTLYGMGALRNNFAGLPWKYSSARSMQDIEKEISGFIRYTGVFGDTSVYDDTSECAAGCFAANPEAVSDYAVIDWSKAPNSYIFTGKDKNGNGVDGSYTPVKKSFQRNPLRD</sequence>
<comment type="caution">
    <text evidence="2">The sequence shown here is derived from an EMBL/GenBank/DDBJ whole genome shotgun (WGS) entry which is preliminary data.</text>
</comment>
<organism evidence="2 3">
    <name type="scientific">Adineta ricciae</name>
    <name type="common">Rotifer</name>
    <dbReference type="NCBI Taxonomy" id="249248"/>
    <lineage>
        <taxon>Eukaryota</taxon>
        <taxon>Metazoa</taxon>
        <taxon>Spiralia</taxon>
        <taxon>Gnathifera</taxon>
        <taxon>Rotifera</taxon>
        <taxon>Eurotatoria</taxon>
        <taxon>Bdelloidea</taxon>
        <taxon>Adinetida</taxon>
        <taxon>Adinetidae</taxon>
        <taxon>Adineta</taxon>
    </lineage>
</organism>
<dbReference type="EMBL" id="CAJNOR010004736">
    <property type="protein sequence ID" value="CAF1524143.1"/>
    <property type="molecule type" value="Genomic_DNA"/>
</dbReference>
<protein>
    <submittedName>
        <fullName evidence="2">Uncharacterized protein</fullName>
    </submittedName>
</protein>
<dbReference type="Proteomes" id="UP000663828">
    <property type="component" value="Unassembled WGS sequence"/>
</dbReference>